<name>T1CRF1_9ZZZZ</name>
<dbReference type="EMBL" id="AUZX01004134">
    <property type="protein sequence ID" value="EQD71705.1"/>
    <property type="molecule type" value="Genomic_DNA"/>
</dbReference>
<accession>T1CRF1</accession>
<dbReference type="AlphaFoldDB" id="T1CRF1"/>
<comment type="caution">
    <text evidence="1">The sequence shown here is derived from an EMBL/GenBank/DDBJ whole genome shotgun (WGS) entry which is preliminary data.</text>
</comment>
<evidence type="ECO:0000313" key="1">
    <source>
        <dbReference type="EMBL" id="EQD71705.1"/>
    </source>
</evidence>
<reference evidence="1" key="1">
    <citation type="submission" date="2013-08" db="EMBL/GenBank/DDBJ databases">
        <authorList>
            <person name="Mendez C."/>
            <person name="Richter M."/>
            <person name="Ferrer M."/>
            <person name="Sanchez J."/>
        </authorList>
    </citation>
    <scope>NUCLEOTIDE SEQUENCE</scope>
</reference>
<sequence length="99" mass="11201">MVVRAISKVVESYKVDSSTVHVFDLHGSIIYDQRILSFKGIDTVSMNTLRGRIRVPMIFGEYQKQKLSTVHGQADLIVKNGTFYLAVVVDVPEEPEYEP</sequence>
<gene>
    <name evidence="1" type="ORF">B1A_05666</name>
</gene>
<organism evidence="1">
    <name type="scientific">mine drainage metagenome</name>
    <dbReference type="NCBI Taxonomy" id="410659"/>
    <lineage>
        <taxon>unclassified sequences</taxon>
        <taxon>metagenomes</taxon>
        <taxon>ecological metagenomes</taxon>
    </lineage>
</organism>
<protein>
    <submittedName>
        <fullName evidence="1">Transposase, IS605 OrfB family</fullName>
    </submittedName>
</protein>
<proteinExistence type="predicted"/>
<reference evidence="1" key="2">
    <citation type="journal article" date="2014" name="ISME J.">
        <title>Microbial stratification in low pH oxic and suboxic macroscopic growths along an acid mine drainage.</title>
        <authorList>
            <person name="Mendez-Garcia C."/>
            <person name="Mesa V."/>
            <person name="Sprenger R.R."/>
            <person name="Richter M."/>
            <person name="Diez M.S."/>
            <person name="Solano J."/>
            <person name="Bargiela R."/>
            <person name="Golyshina O.V."/>
            <person name="Manteca A."/>
            <person name="Ramos J.L."/>
            <person name="Gallego J.R."/>
            <person name="Llorente I."/>
            <person name="Martins Dos Santos V.A."/>
            <person name="Jensen O.N."/>
            <person name="Pelaez A.I."/>
            <person name="Sanchez J."/>
            <person name="Ferrer M."/>
        </authorList>
    </citation>
    <scope>NUCLEOTIDE SEQUENCE</scope>
</reference>